<dbReference type="InterPro" id="IPR011990">
    <property type="entry name" value="TPR-like_helical_dom_sf"/>
</dbReference>
<evidence type="ECO:0000256" key="1">
    <source>
        <dbReference type="ARBA" id="ARBA00022737"/>
    </source>
</evidence>
<dbReference type="GO" id="GO:0009279">
    <property type="term" value="C:cell outer membrane"/>
    <property type="evidence" value="ECO:0007669"/>
    <property type="project" value="TreeGrafter"/>
</dbReference>
<evidence type="ECO:0000256" key="2">
    <source>
        <dbReference type="ARBA" id="ARBA00022803"/>
    </source>
</evidence>
<dbReference type="SUPFAM" id="SSF49464">
    <property type="entry name" value="Carboxypeptidase regulatory domain-like"/>
    <property type="match status" value="1"/>
</dbReference>
<keyword evidence="1" id="KW-0677">Repeat</keyword>
<evidence type="ECO:0000313" key="7">
    <source>
        <dbReference type="EMBL" id="XBH13719.1"/>
    </source>
</evidence>
<keyword evidence="5" id="KW-0472">Membrane</keyword>
<feature type="compositionally biased region" description="Polar residues" evidence="4">
    <location>
        <begin position="202"/>
        <end position="211"/>
    </location>
</feature>
<protein>
    <submittedName>
        <fullName evidence="7">Tetratricopeptide repeat protein</fullName>
    </submittedName>
</protein>
<dbReference type="SUPFAM" id="SSF48452">
    <property type="entry name" value="TPR-like"/>
    <property type="match status" value="2"/>
</dbReference>
<feature type="repeat" description="TPR" evidence="3">
    <location>
        <begin position="308"/>
        <end position="341"/>
    </location>
</feature>
<evidence type="ECO:0000256" key="5">
    <source>
        <dbReference type="SAM" id="Phobius"/>
    </source>
</evidence>
<feature type="repeat" description="TPR" evidence="3">
    <location>
        <begin position="485"/>
        <end position="518"/>
    </location>
</feature>
<dbReference type="Gene3D" id="2.60.40.1120">
    <property type="entry name" value="Carboxypeptidase-like, regulatory domain"/>
    <property type="match status" value="1"/>
</dbReference>
<dbReference type="PANTHER" id="PTHR44858">
    <property type="entry name" value="TETRATRICOPEPTIDE REPEAT PROTEIN 6"/>
    <property type="match status" value="1"/>
</dbReference>
<accession>A0AAU7CXQ5</accession>
<dbReference type="Pfam" id="PF13432">
    <property type="entry name" value="TPR_16"/>
    <property type="match status" value="1"/>
</dbReference>
<sequence>MNSQSPKILRFVSLAASYLLDACAVRSSKAPADGRLGGMLPAVLALMIVLLPAAFAQKASLNRGATIQGTVSSSDGKPVSDAVIRLERKGSANPVETKSNAAGAFEFSALSVGSYQLIAEKSGFYSHSADVTASSESDLEKVDFVLQVSALTANSRSAPGPQTMQFADKPNFTVAGVTDWTAVGGHGSDSTLRTSESLANETATLKPQSSDPGAANALATRDEREAESRLSSSLASAPGSFDANHRLGELYLHAGKYGDAIPLLESAYRIDPENDQNRYDLALACEGTGDLSKAQRRIQELLAKRESANLHRLMGEVDEKLGDPLSAVHEYEQAVKLSPSEQNYFGWGSELLLHRAVWQAQEVFRKGVEAYPKSARMQTALGTALFAGARYDEAALHLCAASDLNPEDPSPYIFMGKVQIAAPNTLACVQPKLARFVQQQPGSSIANYLYAMSLLKHEEQSPDKQAVQQAQVLLTKAVTLDPKCSEAYLQLGILAASQRNFDQAIGFYSKAIEADPQLADAHYRLGVAYDRTGQTAKAKQELQLHDQIKRQQAQATERQRREIKQFLIVQQGEPASSVAK</sequence>
<dbReference type="EMBL" id="CP121194">
    <property type="protein sequence ID" value="XBH10283.1"/>
    <property type="molecule type" value="Genomic_DNA"/>
</dbReference>
<keyword evidence="5" id="KW-0812">Transmembrane</keyword>
<dbReference type="KEGG" id="epl:P4G45_00760"/>
<dbReference type="PANTHER" id="PTHR44858:SF1">
    <property type="entry name" value="UDP-N-ACETYLGLUCOSAMINE--PEPTIDE N-ACETYLGLUCOSAMINYLTRANSFERASE SPINDLY-RELATED"/>
    <property type="match status" value="1"/>
</dbReference>
<dbReference type="Pfam" id="PF13620">
    <property type="entry name" value="CarboxypepD_reg"/>
    <property type="match status" value="1"/>
</dbReference>
<dbReference type="AlphaFoldDB" id="A0AAU7D8Z8"/>
<feature type="repeat" description="TPR" evidence="3">
    <location>
        <begin position="241"/>
        <end position="274"/>
    </location>
</feature>
<feature type="transmembrane region" description="Helical" evidence="5">
    <location>
        <begin position="37"/>
        <end position="56"/>
    </location>
</feature>
<dbReference type="InterPro" id="IPR008969">
    <property type="entry name" value="CarboxyPept-like_regulatory"/>
</dbReference>
<dbReference type="Gene3D" id="1.25.40.10">
    <property type="entry name" value="Tetratricopeptide repeat domain"/>
    <property type="match status" value="3"/>
</dbReference>
<dbReference type="PROSITE" id="PS50005">
    <property type="entry name" value="TPR"/>
    <property type="match status" value="3"/>
</dbReference>
<proteinExistence type="predicted"/>
<dbReference type="GO" id="GO:0046813">
    <property type="term" value="P:receptor-mediated virion attachment to host cell"/>
    <property type="evidence" value="ECO:0007669"/>
    <property type="project" value="TreeGrafter"/>
</dbReference>
<keyword evidence="5" id="KW-1133">Transmembrane helix</keyword>
<dbReference type="RefSeq" id="WP_348267789.1">
    <property type="nucleotide sequence ID" value="NZ_CP121194.1"/>
</dbReference>
<dbReference type="InterPro" id="IPR019734">
    <property type="entry name" value="TPR_rpt"/>
</dbReference>
<organism evidence="7">
    <name type="scientific">Edaphobacter paludis</name>
    <dbReference type="NCBI Taxonomy" id="3035702"/>
    <lineage>
        <taxon>Bacteria</taxon>
        <taxon>Pseudomonadati</taxon>
        <taxon>Acidobacteriota</taxon>
        <taxon>Terriglobia</taxon>
        <taxon>Terriglobales</taxon>
        <taxon>Acidobacteriaceae</taxon>
        <taxon>Edaphobacter</taxon>
    </lineage>
</organism>
<keyword evidence="2 3" id="KW-0802">TPR repeat</keyword>
<feature type="region of interest" description="Disordered" evidence="4">
    <location>
        <begin position="202"/>
        <end position="238"/>
    </location>
</feature>
<dbReference type="Pfam" id="PF14559">
    <property type="entry name" value="TPR_19"/>
    <property type="match status" value="2"/>
</dbReference>
<name>A0AAU7D8Z8_9BACT</name>
<dbReference type="InterPro" id="IPR050498">
    <property type="entry name" value="Ycf3"/>
</dbReference>
<gene>
    <name evidence="6" type="ORF">P4G45_00760</name>
    <name evidence="7" type="ORF">P8936_00760</name>
</gene>
<dbReference type="SMART" id="SM00028">
    <property type="entry name" value="TPR"/>
    <property type="match status" value="5"/>
</dbReference>
<reference evidence="7" key="1">
    <citation type="submission" date="2023-03" db="EMBL/GenBank/DDBJ databases">
        <title>Edaphobacter sp.</title>
        <authorList>
            <person name="Huber K.J."/>
            <person name="Papendorf J."/>
            <person name="Pilke C."/>
            <person name="Bunk B."/>
            <person name="Sproeer C."/>
            <person name="Pester M."/>
        </authorList>
    </citation>
    <scope>NUCLEOTIDE SEQUENCE</scope>
    <source>
        <strain evidence="6">DSM 109919</strain>
        <strain evidence="7">DSM 109920</strain>
    </source>
</reference>
<evidence type="ECO:0000313" key="6">
    <source>
        <dbReference type="EMBL" id="XBH10283.1"/>
    </source>
</evidence>
<evidence type="ECO:0000256" key="4">
    <source>
        <dbReference type="SAM" id="MobiDB-lite"/>
    </source>
</evidence>
<dbReference type="EMBL" id="CP121195">
    <property type="protein sequence ID" value="XBH13719.1"/>
    <property type="molecule type" value="Genomic_DNA"/>
</dbReference>
<dbReference type="PROSITE" id="PS50293">
    <property type="entry name" value="TPR_REGION"/>
    <property type="match status" value="1"/>
</dbReference>
<evidence type="ECO:0000256" key="3">
    <source>
        <dbReference type="PROSITE-ProRule" id="PRU00339"/>
    </source>
</evidence>
<accession>A0AAU7D8Z8</accession>